<reference evidence="1 2" key="1">
    <citation type="submission" date="2016-10" db="EMBL/GenBank/DDBJ databases">
        <authorList>
            <person name="de Groot N.N."/>
        </authorList>
    </citation>
    <scope>NUCLEOTIDE SEQUENCE [LARGE SCALE GENOMIC DNA]</scope>
    <source>
        <strain evidence="1 2">NLAE-zl-C500</strain>
    </source>
</reference>
<protein>
    <submittedName>
        <fullName evidence="1">Uncharacterized protein</fullName>
    </submittedName>
</protein>
<dbReference type="EMBL" id="FMYE01000036">
    <property type="protein sequence ID" value="SDB78227.1"/>
    <property type="molecule type" value="Genomic_DNA"/>
</dbReference>
<sequence length="155" mass="18086">MVRQFFLKRRMEIRIFLFLCPFQFLEFITCHQIQFNFPVDFELCTDGRREVKASVCFSVCGKRPTDMTFQIRSQSPGLRYIKLRTGIKRDKQLLVNRKSAARTDGKPLTDVVMTDDLPVERRIRRLIHGKTCPDICSVRETSAVCLSVGTYSNER</sequence>
<organism evidence="1 2">
    <name type="scientific">Bacteroides ovatus</name>
    <dbReference type="NCBI Taxonomy" id="28116"/>
    <lineage>
        <taxon>Bacteria</taxon>
        <taxon>Pseudomonadati</taxon>
        <taxon>Bacteroidota</taxon>
        <taxon>Bacteroidia</taxon>
        <taxon>Bacteroidales</taxon>
        <taxon>Bacteroidaceae</taxon>
        <taxon>Bacteroides</taxon>
    </lineage>
</organism>
<dbReference type="AlphaFoldDB" id="A0A1G6G8B4"/>
<evidence type="ECO:0000313" key="2">
    <source>
        <dbReference type="Proteomes" id="UP000183670"/>
    </source>
</evidence>
<evidence type="ECO:0000313" key="1">
    <source>
        <dbReference type="EMBL" id="SDB78227.1"/>
    </source>
</evidence>
<accession>A0A1G6G8B4</accession>
<gene>
    <name evidence="1" type="ORF">SAMN05192581_103646</name>
</gene>
<proteinExistence type="predicted"/>
<dbReference type="Proteomes" id="UP000183670">
    <property type="component" value="Unassembled WGS sequence"/>
</dbReference>
<name>A0A1G6G8B4_BACOV</name>